<dbReference type="SMART" id="SM00257">
    <property type="entry name" value="LysM"/>
    <property type="match status" value="3"/>
</dbReference>
<evidence type="ECO:0000259" key="2">
    <source>
        <dbReference type="PROSITE" id="PS51782"/>
    </source>
</evidence>
<feature type="domain" description="LysM" evidence="2">
    <location>
        <begin position="39"/>
        <end position="82"/>
    </location>
</feature>
<dbReference type="PANTHER" id="PTHR33734:SF22">
    <property type="entry name" value="MEMBRANE-BOUND LYTIC MUREIN TRANSGLYCOSYLASE D"/>
    <property type="match status" value="1"/>
</dbReference>
<protein>
    <recommendedName>
        <fullName evidence="2">LysM domain-containing protein</fullName>
    </recommendedName>
</protein>
<name>A0A8J3G426_9BACT</name>
<accession>A0A8J3G426</accession>
<dbReference type="PROSITE" id="PS51782">
    <property type="entry name" value="LYSM"/>
    <property type="match status" value="3"/>
</dbReference>
<dbReference type="InterPro" id="IPR018392">
    <property type="entry name" value="LysM"/>
</dbReference>
<feature type="compositionally biased region" description="Low complexity" evidence="1">
    <location>
        <begin position="148"/>
        <end position="194"/>
    </location>
</feature>
<evidence type="ECO:0000313" key="4">
    <source>
        <dbReference type="Proteomes" id="UP000642809"/>
    </source>
</evidence>
<reference evidence="3" key="1">
    <citation type="journal article" date="2014" name="Int. J. Syst. Evol. Microbiol.">
        <title>Complete genome sequence of Corynebacterium casei LMG S-19264T (=DSM 44701T), isolated from a smear-ripened cheese.</title>
        <authorList>
            <consortium name="US DOE Joint Genome Institute (JGI-PGF)"/>
            <person name="Walter F."/>
            <person name="Albersmeier A."/>
            <person name="Kalinowski J."/>
            <person name="Ruckert C."/>
        </authorList>
    </citation>
    <scope>NUCLEOTIDE SEQUENCE</scope>
    <source>
        <strain evidence="3">KCTC 23224</strain>
    </source>
</reference>
<dbReference type="Pfam" id="PF01476">
    <property type="entry name" value="LysM"/>
    <property type="match status" value="3"/>
</dbReference>
<evidence type="ECO:0000313" key="3">
    <source>
        <dbReference type="EMBL" id="GHB27597.1"/>
    </source>
</evidence>
<dbReference type="CDD" id="cd00118">
    <property type="entry name" value="LysM"/>
    <property type="match status" value="3"/>
</dbReference>
<gene>
    <name evidence="3" type="ORF">GCM10008106_05430</name>
</gene>
<dbReference type="Proteomes" id="UP000642809">
    <property type="component" value="Unassembled WGS sequence"/>
</dbReference>
<reference evidence="3" key="2">
    <citation type="submission" date="2020-09" db="EMBL/GenBank/DDBJ databases">
        <authorList>
            <person name="Sun Q."/>
            <person name="Kim S."/>
        </authorList>
    </citation>
    <scope>NUCLEOTIDE SEQUENCE</scope>
    <source>
        <strain evidence="3">KCTC 23224</strain>
    </source>
</reference>
<dbReference type="PANTHER" id="PTHR33734">
    <property type="entry name" value="LYSM DOMAIN-CONTAINING GPI-ANCHORED PROTEIN 2"/>
    <property type="match status" value="1"/>
</dbReference>
<dbReference type="GO" id="GO:0008932">
    <property type="term" value="F:lytic endotransglycosylase activity"/>
    <property type="evidence" value="ECO:0007669"/>
    <property type="project" value="TreeGrafter"/>
</dbReference>
<organism evidence="3 4">
    <name type="scientific">Mongoliitalea lutea</name>
    <dbReference type="NCBI Taxonomy" id="849756"/>
    <lineage>
        <taxon>Bacteria</taxon>
        <taxon>Pseudomonadati</taxon>
        <taxon>Bacteroidota</taxon>
        <taxon>Cytophagia</taxon>
        <taxon>Cytophagales</taxon>
        <taxon>Cyclobacteriaceae</taxon>
        <taxon>Mongoliitalea</taxon>
    </lineage>
</organism>
<dbReference type="SUPFAM" id="SSF54106">
    <property type="entry name" value="LysM domain"/>
    <property type="match status" value="3"/>
</dbReference>
<feature type="domain" description="LysM" evidence="2">
    <location>
        <begin position="216"/>
        <end position="259"/>
    </location>
</feature>
<evidence type="ECO:0000256" key="1">
    <source>
        <dbReference type="SAM" id="MobiDB-lite"/>
    </source>
</evidence>
<dbReference type="EMBL" id="BMYF01000002">
    <property type="protein sequence ID" value="GHB27597.1"/>
    <property type="molecule type" value="Genomic_DNA"/>
</dbReference>
<comment type="caution">
    <text evidence="3">The sequence shown here is derived from an EMBL/GenBank/DDBJ whole genome shotgun (WGS) entry which is preliminary data.</text>
</comment>
<dbReference type="RefSeq" id="WP_189578906.1">
    <property type="nucleotide sequence ID" value="NZ_BMYF01000002.1"/>
</dbReference>
<feature type="domain" description="LysM" evidence="2">
    <location>
        <begin position="95"/>
        <end position="138"/>
    </location>
</feature>
<dbReference type="Gene3D" id="2.40.40.10">
    <property type="entry name" value="RlpA-like domain"/>
    <property type="match status" value="1"/>
</dbReference>
<dbReference type="InterPro" id="IPR036779">
    <property type="entry name" value="LysM_dom_sf"/>
</dbReference>
<dbReference type="Gene3D" id="3.10.350.10">
    <property type="entry name" value="LysM domain"/>
    <property type="match status" value="3"/>
</dbReference>
<proteinExistence type="predicted"/>
<keyword evidence="4" id="KW-1185">Reference proteome</keyword>
<sequence length="389" mass="41496">MRHLILIGLFLITSVVVQASSLALMDSIGIERVGDKTFIIHQVSQGETLFGLSRRYQVAVNDIIQSNENLQDGLKMGARVRVPYVSKASLAPNEQIHRVAAGETMFAISRKYNVSVSDILSWNNLQGSDLSVGQALVIKGAAVAQTAPSPAAPTASAPTTPPASSTPARTNEQVSTPPAVAATPPVTTATSAAPRTESRQPAATGTIPATVPGEWISHTVEPGETLFAISRKYEASMDDLISWNNLSSNNLQAGQKLKVGRTQVSSDQVPVVKATVPVKVNNERVDARVVTEGASGTADTSFKDIRETGLAEVIDGTGNHKKYLVLHRTAPVGTIMRVRNEENDVTIFARVVGKLPDTGDNSRLLIKLSKAAFDQLKAVNARFPVEVSY</sequence>
<dbReference type="AlphaFoldDB" id="A0A8J3G426"/>
<feature type="region of interest" description="Disordered" evidence="1">
    <location>
        <begin position="148"/>
        <end position="210"/>
    </location>
</feature>
<dbReference type="InterPro" id="IPR036908">
    <property type="entry name" value="RlpA-like_sf"/>
</dbReference>